<name>A0ACC2IZX2_9PEZI</name>
<dbReference type="EMBL" id="JAPESX010000580">
    <property type="protein sequence ID" value="KAJ8120627.1"/>
    <property type="molecule type" value="Genomic_DNA"/>
</dbReference>
<evidence type="ECO:0000313" key="2">
    <source>
        <dbReference type="Proteomes" id="UP001153334"/>
    </source>
</evidence>
<keyword evidence="2" id="KW-1185">Reference proteome</keyword>
<dbReference type="Proteomes" id="UP001153334">
    <property type="component" value="Unassembled WGS sequence"/>
</dbReference>
<evidence type="ECO:0000313" key="1">
    <source>
        <dbReference type="EMBL" id="KAJ8120627.1"/>
    </source>
</evidence>
<accession>A0ACC2IZX2</accession>
<sequence>MVAEVSKISALARAEAPISSAELIGVVTLYIAISTIFTVARLYTRFFIHQQLWWDDWSMFLAWLGTISLCTIQLLMLKHGGGVNIWEVPEHDLDEFLKASHINNPLKQCDMVARIAIFFARLSILLFYIRIFFPIGTAKSIFWWIIQAVIWLNVLYSVSLILVLTLQCVPYHRPWGSSCVNQWLVLILASVINIISDIAVLAIPIAFIMKLRTTKKKKWAIWALFAFGALAPLASIARLGYQIPVAMGQNRTVIYQIVLFLASAEQIVAMIVGSAPIASGLVISMIRRKRPRNALLKNKTISERFWPSREARTGDSAEGGILDPFPPPGPVDMRMRSADELDPERSLKGAQIYHKEASPEDLRRNFVLAIV</sequence>
<gene>
    <name evidence="1" type="ORF">ONZ43_g2712</name>
</gene>
<protein>
    <submittedName>
        <fullName evidence="1">Uncharacterized protein</fullName>
    </submittedName>
</protein>
<organism evidence="1 2">
    <name type="scientific">Nemania bipapillata</name>
    <dbReference type="NCBI Taxonomy" id="110536"/>
    <lineage>
        <taxon>Eukaryota</taxon>
        <taxon>Fungi</taxon>
        <taxon>Dikarya</taxon>
        <taxon>Ascomycota</taxon>
        <taxon>Pezizomycotina</taxon>
        <taxon>Sordariomycetes</taxon>
        <taxon>Xylariomycetidae</taxon>
        <taxon>Xylariales</taxon>
        <taxon>Xylariaceae</taxon>
        <taxon>Nemania</taxon>
    </lineage>
</organism>
<reference evidence="1" key="1">
    <citation type="submission" date="2022-11" db="EMBL/GenBank/DDBJ databases">
        <title>Genome Sequence of Nemania bipapillata.</title>
        <authorList>
            <person name="Buettner E."/>
        </authorList>
    </citation>
    <scope>NUCLEOTIDE SEQUENCE</scope>
    <source>
        <strain evidence="1">CP14</strain>
    </source>
</reference>
<proteinExistence type="predicted"/>
<comment type="caution">
    <text evidence="1">The sequence shown here is derived from an EMBL/GenBank/DDBJ whole genome shotgun (WGS) entry which is preliminary data.</text>
</comment>